<evidence type="ECO:0000313" key="1">
    <source>
        <dbReference type="EMBL" id="TFK63189.1"/>
    </source>
</evidence>
<dbReference type="EMBL" id="ML208535">
    <property type="protein sequence ID" value="TFK63189.1"/>
    <property type="molecule type" value="Genomic_DNA"/>
</dbReference>
<dbReference type="Proteomes" id="UP000308600">
    <property type="component" value="Unassembled WGS sequence"/>
</dbReference>
<organism evidence="1 2">
    <name type="scientific">Pluteus cervinus</name>
    <dbReference type="NCBI Taxonomy" id="181527"/>
    <lineage>
        <taxon>Eukaryota</taxon>
        <taxon>Fungi</taxon>
        <taxon>Dikarya</taxon>
        <taxon>Basidiomycota</taxon>
        <taxon>Agaricomycotina</taxon>
        <taxon>Agaricomycetes</taxon>
        <taxon>Agaricomycetidae</taxon>
        <taxon>Agaricales</taxon>
        <taxon>Pluteineae</taxon>
        <taxon>Pluteaceae</taxon>
        <taxon>Pluteus</taxon>
    </lineage>
</organism>
<sequence length="332" mass="36599">MAVSEPSMLDNNGDTFFSPSSSAPSCSPYAKYDYRTPLSGLQWDWDTSSISPSARTTSSTDSPSPADTYLTTLTSSENDSPLSISNSFIPVPDCPLSSYVDHRGIVGSYLQYEDQPRRLLDPPPVHYRSYDLNPSLPSAGPLDDLFEIDYSLQTLPNFYPTFNSYTRSDTDSNSNSLLLSGTDSEWVPQSACLLPGMDSFQDQDADSSSYLMGLTWSFPVSLSGGLPAPNQRSTSNPTETTDHTAIRQRIGSNRHTEASMKRRTREATIRCKFEWCPMTFTANNSLARHLDAHLGRKYPCRGCGRGFSTTANGEVVRLDDHSVRNMSSVGIE</sequence>
<accession>A0ACD3AC43</accession>
<proteinExistence type="predicted"/>
<name>A0ACD3AC43_9AGAR</name>
<reference evidence="1 2" key="1">
    <citation type="journal article" date="2019" name="Nat. Ecol. Evol.">
        <title>Megaphylogeny resolves global patterns of mushroom evolution.</title>
        <authorList>
            <person name="Varga T."/>
            <person name="Krizsan K."/>
            <person name="Foldi C."/>
            <person name="Dima B."/>
            <person name="Sanchez-Garcia M."/>
            <person name="Sanchez-Ramirez S."/>
            <person name="Szollosi G.J."/>
            <person name="Szarkandi J.G."/>
            <person name="Papp V."/>
            <person name="Albert L."/>
            <person name="Andreopoulos W."/>
            <person name="Angelini C."/>
            <person name="Antonin V."/>
            <person name="Barry K.W."/>
            <person name="Bougher N.L."/>
            <person name="Buchanan P."/>
            <person name="Buyck B."/>
            <person name="Bense V."/>
            <person name="Catcheside P."/>
            <person name="Chovatia M."/>
            <person name="Cooper J."/>
            <person name="Damon W."/>
            <person name="Desjardin D."/>
            <person name="Finy P."/>
            <person name="Geml J."/>
            <person name="Haridas S."/>
            <person name="Hughes K."/>
            <person name="Justo A."/>
            <person name="Karasinski D."/>
            <person name="Kautmanova I."/>
            <person name="Kiss B."/>
            <person name="Kocsube S."/>
            <person name="Kotiranta H."/>
            <person name="LaButti K.M."/>
            <person name="Lechner B.E."/>
            <person name="Liimatainen K."/>
            <person name="Lipzen A."/>
            <person name="Lukacs Z."/>
            <person name="Mihaltcheva S."/>
            <person name="Morgado L.N."/>
            <person name="Niskanen T."/>
            <person name="Noordeloos M.E."/>
            <person name="Ohm R.A."/>
            <person name="Ortiz-Santana B."/>
            <person name="Ovrebo C."/>
            <person name="Racz N."/>
            <person name="Riley R."/>
            <person name="Savchenko A."/>
            <person name="Shiryaev A."/>
            <person name="Soop K."/>
            <person name="Spirin V."/>
            <person name="Szebenyi C."/>
            <person name="Tomsovsky M."/>
            <person name="Tulloss R.E."/>
            <person name="Uehling J."/>
            <person name="Grigoriev I.V."/>
            <person name="Vagvolgyi C."/>
            <person name="Papp T."/>
            <person name="Martin F.M."/>
            <person name="Miettinen O."/>
            <person name="Hibbett D.S."/>
            <person name="Nagy L.G."/>
        </authorList>
    </citation>
    <scope>NUCLEOTIDE SEQUENCE [LARGE SCALE GENOMIC DNA]</scope>
    <source>
        <strain evidence="1 2">NL-1719</strain>
    </source>
</reference>
<gene>
    <name evidence="1" type="ORF">BDN72DRAFT_902611</name>
</gene>
<protein>
    <submittedName>
        <fullName evidence="1">Uncharacterized protein</fullName>
    </submittedName>
</protein>
<evidence type="ECO:0000313" key="2">
    <source>
        <dbReference type="Proteomes" id="UP000308600"/>
    </source>
</evidence>
<keyword evidence="2" id="KW-1185">Reference proteome</keyword>